<dbReference type="RefSeq" id="WP_095328500.1">
    <property type="nucleotide sequence ID" value="NZ_NPBQ01000008.1"/>
</dbReference>
<keyword evidence="1" id="KW-0472">Membrane</keyword>
<dbReference type="EMBL" id="NPBQ01000008">
    <property type="protein sequence ID" value="PAD85120.1"/>
    <property type="molecule type" value="Genomic_DNA"/>
</dbReference>
<keyword evidence="1" id="KW-0812">Transmembrane</keyword>
<keyword evidence="1" id="KW-1133">Transmembrane helix</keyword>
<feature type="transmembrane region" description="Helical" evidence="1">
    <location>
        <begin position="39"/>
        <end position="57"/>
    </location>
</feature>
<gene>
    <name evidence="2" type="ORF">CHH57_01190</name>
</gene>
<protein>
    <submittedName>
        <fullName evidence="2">Uncharacterized protein</fullName>
    </submittedName>
</protein>
<comment type="caution">
    <text evidence="2">The sequence shown here is derived from an EMBL/GenBank/DDBJ whole genome shotgun (WGS) entry which is preliminary data.</text>
</comment>
<accession>A0AA91TVM8</accession>
<feature type="transmembrane region" description="Helical" evidence="1">
    <location>
        <begin position="7"/>
        <end position="27"/>
    </location>
</feature>
<reference evidence="2 3" key="1">
    <citation type="submission" date="2017-07" db="EMBL/GenBank/DDBJ databases">
        <title>Isolation and whole genome analysis of endospore-forming bacteria from heroin.</title>
        <authorList>
            <person name="Kalinowski J."/>
            <person name="Ahrens B."/>
            <person name="Al-Dilaimi A."/>
            <person name="Winkler A."/>
            <person name="Wibberg D."/>
            <person name="Schleenbecker U."/>
            <person name="Ruckert C."/>
            <person name="Wolfel R."/>
            <person name="Grass G."/>
        </authorList>
    </citation>
    <scope>NUCLEOTIDE SEQUENCE [LARGE SCALE GENOMIC DNA]</scope>
    <source>
        <strain evidence="2 3">7521-2</strain>
    </source>
</reference>
<organism evidence="2 3">
    <name type="scientific">Niallia circulans</name>
    <name type="common">Bacillus circulans</name>
    <dbReference type="NCBI Taxonomy" id="1397"/>
    <lineage>
        <taxon>Bacteria</taxon>
        <taxon>Bacillati</taxon>
        <taxon>Bacillota</taxon>
        <taxon>Bacilli</taxon>
        <taxon>Bacillales</taxon>
        <taxon>Bacillaceae</taxon>
        <taxon>Niallia</taxon>
    </lineage>
</organism>
<name>A0AA91TVM8_NIACI</name>
<proteinExistence type="predicted"/>
<sequence length="67" mass="8070">MFIKNFVYSFIVYPVIFFTVFLLYGIFDDRPYHSTPSEVAIILCIYYFILSVYHGIIKKWTKKENES</sequence>
<dbReference type="Proteomes" id="UP000216961">
    <property type="component" value="Unassembled WGS sequence"/>
</dbReference>
<dbReference type="AlphaFoldDB" id="A0AA91TVM8"/>
<evidence type="ECO:0000313" key="2">
    <source>
        <dbReference type="EMBL" id="PAD85120.1"/>
    </source>
</evidence>
<evidence type="ECO:0000313" key="3">
    <source>
        <dbReference type="Proteomes" id="UP000216961"/>
    </source>
</evidence>
<evidence type="ECO:0000256" key="1">
    <source>
        <dbReference type="SAM" id="Phobius"/>
    </source>
</evidence>